<feature type="region of interest" description="Disordered" evidence="1">
    <location>
        <begin position="110"/>
        <end position="199"/>
    </location>
</feature>
<feature type="compositionally biased region" description="Polar residues" evidence="1">
    <location>
        <begin position="58"/>
        <end position="74"/>
    </location>
</feature>
<reference evidence="3" key="2">
    <citation type="submission" date="2013-07" db="EMBL/GenBank/DDBJ databases">
        <authorList>
            <consortium name="The Broad Institute Genome Sequencing Platform"/>
            <person name="Cuomo C."/>
            <person name="Litvintseva A."/>
            <person name="Chen Y."/>
            <person name="Heitman J."/>
            <person name="Sun S."/>
            <person name="Springer D."/>
            <person name="Dromer F."/>
            <person name="Young S.K."/>
            <person name="Zeng Q."/>
            <person name="Gargeya S."/>
            <person name="Fitzgerald M."/>
            <person name="Abouelleil A."/>
            <person name="Alvarado L."/>
            <person name="Berlin A.M."/>
            <person name="Chapman S.B."/>
            <person name="Dewar J."/>
            <person name="Goldberg J."/>
            <person name="Griggs A."/>
            <person name="Gujja S."/>
            <person name="Hansen M."/>
            <person name="Howarth C."/>
            <person name="Imamovic A."/>
            <person name="Larimer J."/>
            <person name="McCowan C."/>
            <person name="Murphy C."/>
            <person name="Pearson M."/>
            <person name="Priest M."/>
            <person name="Roberts A."/>
            <person name="Saif S."/>
            <person name="Shea T."/>
            <person name="Sykes S."/>
            <person name="Wortman J."/>
            <person name="Nusbaum C."/>
            <person name="Birren B."/>
        </authorList>
    </citation>
    <scope>NUCLEOTIDE SEQUENCE</scope>
    <source>
        <strain evidence="3">CBS 10737</strain>
    </source>
</reference>
<protein>
    <submittedName>
        <fullName evidence="2">Uncharacterized protein</fullName>
    </submittedName>
</protein>
<dbReference type="EMBL" id="KV700116">
    <property type="protein sequence ID" value="OCF47604.1"/>
    <property type="molecule type" value="Genomic_DNA"/>
</dbReference>
<name>A0A1B9HWF5_9TREE</name>
<evidence type="ECO:0000256" key="1">
    <source>
        <dbReference type="SAM" id="MobiDB-lite"/>
    </source>
</evidence>
<evidence type="ECO:0000313" key="2">
    <source>
        <dbReference type="EMBL" id="OCF47604.1"/>
    </source>
</evidence>
<reference evidence="2" key="3">
    <citation type="submission" date="2016-07" db="EMBL/GenBank/DDBJ databases">
        <title>Evolution of pathogenesis and genome organization in the Tremellales.</title>
        <authorList>
            <person name="Cuomo C."/>
            <person name="Litvintseva A."/>
            <person name="Heitman J."/>
            <person name="Chen Y."/>
            <person name="Sun S."/>
            <person name="Springer D."/>
            <person name="Dromer F."/>
            <person name="Young S."/>
            <person name="Zeng Q."/>
            <person name="Chapman S."/>
            <person name="Gujja S."/>
            <person name="Saif S."/>
            <person name="Birren B."/>
        </authorList>
    </citation>
    <scope>NUCLEOTIDE SEQUENCE</scope>
    <source>
        <strain evidence="2">CBS 10737</strain>
    </source>
</reference>
<feature type="compositionally biased region" description="Polar residues" evidence="1">
    <location>
        <begin position="172"/>
        <end position="186"/>
    </location>
</feature>
<dbReference type="EMBL" id="CP144520">
    <property type="protein sequence ID" value="WWC67611.1"/>
    <property type="molecule type" value="Genomic_DNA"/>
</dbReference>
<gene>
    <name evidence="2" type="ORF">I206_06507</name>
    <name evidence="3" type="ORF">I206_101521</name>
</gene>
<proteinExistence type="predicted"/>
<dbReference type="RefSeq" id="XP_019008823.1">
    <property type="nucleotide sequence ID" value="XM_019158210.1"/>
</dbReference>
<feature type="region of interest" description="Disordered" evidence="1">
    <location>
        <begin position="1"/>
        <end position="90"/>
    </location>
</feature>
<feature type="region of interest" description="Disordered" evidence="1">
    <location>
        <begin position="214"/>
        <end position="287"/>
    </location>
</feature>
<reference evidence="3" key="4">
    <citation type="submission" date="2024-02" db="EMBL/GenBank/DDBJ databases">
        <title>Comparative genomics of Cryptococcus and Kwoniella reveals pathogenesis evolution and contrasting modes of karyotype evolution via chromosome fusion or intercentromeric recombination.</title>
        <authorList>
            <person name="Coelho M.A."/>
            <person name="David-Palma M."/>
            <person name="Shea T."/>
            <person name="Bowers K."/>
            <person name="McGinley-Smith S."/>
            <person name="Mohammad A.W."/>
            <person name="Gnirke A."/>
            <person name="Yurkov A.M."/>
            <person name="Nowrousian M."/>
            <person name="Sun S."/>
            <person name="Cuomo C.A."/>
            <person name="Heitman J."/>
        </authorList>
    </citation>
    <scope>NUCLEOTIDE SEQUENCE</scope>
    <source>
        <strain evidence="3">CBS 10737</strain>
    </source>
</reference>
<feature type="compositionally biased region" description="Basic and acidic residues" evidence="1">
    <location>
        <begin position="278"/>
        <end position="287"/>
    </location>
</feature>
<dbReference type="KEGG" id="kpin:30174876"/>
<reference evidence="2" key="1">
    <citation type="submission" date="2013-07" db="EMBL/GenBank/DDBJ databases">
        <title>The Genome Sequence of Cryptococcus pinus CBS10737.</title>
        <authorList>
            <consortium name="The Broad Institute Genome Sequencing Platform"/>
            <person name="Cuomo C."/>
            <person name="Litvintseva A."/>
            <person name="Chen Y."/>
            <person name="Heitman J."/>
            <person name="Sun S."/>
            <person name="Springer D."/>
            <person name="Dromer F."/>
            <person name="Young S.K."/>
            <person name="Zeng Q."/>
            <person name="Gargeya S."/>
            <person name="Fitzgerald M."/>
            <person name="Abouelleil A."/>
            <person name="Alvarado L."/>
            <person name="Berlin A.M."/>
            <person name="Chapman S.B."/>
            <person name="Dewar J."/>
            <person name="Goldberg J."/>
            <person name="Griggs A."/>
            <person name="Gujja S."/>
            <person name="Hansen M."/>
            <person name="Howarth C."/>
            <person name="Imamovic A."/>
            <person name="Larimer J."/>
            <person name="McCowan C."/>
            <person name="Murphy C."/>
            <person name="Pearson M."/>
            <person name="Priest M."/>
            <person name="Roberts A."/>
            <person name="Saif S."/>
            <person name="Shea T."/>
            <person name="Sykes S."/>
            <person name="Wortman J."/>
            <person name="Nusbaum C."/>
            <person name="Birren B."/>
        </authorList>
    </citation>
    <scope>NUCLEOTIDE SEQUENCE [LARGE SCALE GENOMIC DNA]</scope>
    <source>
        <strain evidence="2">CBS 10737</strain>
    </source>
</reference>
<evidence type="ECO:0000313" key="4">
    <source>
        <dbReference type="Proteomes" id="UP000094020"/>
    </source>
</evidence>
<evidence type="ECO:0000313" key="3">
    <source>
        <dbReference type="EMBL" id="WWC67611.1"/>
    </source>
</evidence>
<dbReference type="Proteomes" id="UP000094020">
    <property type="component" value="Chromosome 2"/>
</dbReference>
<sequence>MSSTNGRVLRNVEGNIQRRGVQTSNGNGSEYHGDNDGNVNHFPTNRAPWSRPAHEYLGNSSNPQHSHMSWTSAGSAGDLPQGGRGRINHFGDNTGGVGIYGGSNSGFRFETGFGDSGSPDTNQHTSDWVPPSTESGREANPPPTAGATAQPTELADATDSDPDVSVPDDNHWPTNSSSGSGPNATQHHQDSAAPDAYTSPSELVAKYFKPLDGQTAVQADTAQRHRFGSRPNAPESNGQPIPTAYGPAAEIGRYIFSPQTPGQTLERQSDDSPDDEWEKVSDESTGK</sequence>
<keyword evidence="4" id="KW-1185">Reference proteome</keyword>
<dbReference type="AlphaFoldDB" id="A0A1B9HWF5"/>
<dbReference type="GeneID" id="30174876"/>
<organism evidence="2">
    <name type="scientific">Kwoniella pini CBS 10737</name>
    <dbReference type="NCBI Taxonomy" id="1296096"/>
    <lineage>
        <taxon>Eukaryota</taxon>
        <taxon>Fungi</taxon>
        <taxon>Dikarya</taxon>
        <taxon>Basidiomycota</taxon>
        <taxon>Agaricomycotina</taxon>
        <taxon>Tremellomycetes</taxon>
        <taxon>Tremellales</taxon>
        <taxon>Cryptococcaceae</taxon>
        <taxon>Kwoniella</taxon>
    </lineage>
</organism>
<accession>A0A1B9HWF5</accession>
<feature type="compositionally biased region" description="Polar residues" evidence="1">
    <location>
        <begin position="257"/>
        <end position="266"/>
    </location>
</feature>